<gene>
    <name evidence="2" type="ORF">H9L05_00010</name>
</gene>
<dbReference type="InterPro" id="IPR050491">
    <property type="entry name" value="AmpC-like"/>
</dbReference>
<reference evidence="2 3" key="1">
    <citation type="submission" date="2020-08" db="EMBL/GenBank/DDBJ databases">
        <title>Genome sequence of Hymenobacter qilianensis JCM 19763T.</title>
        <authorList>
            <person name="Hyun D.-W."/>
            <person name="Bae J.-W."/>
        </authorList>
    </citation>
    <scope>NUCLEOTIDE SEQUENCE [LARGE SCALE GENOMIC DNA]</scope>
    <source>
        <strain evidence="2 3">JCM 19763</strain>
    </source>
</reference>
<dbReference type="RefSeq" id="WP_187732516.1">
    <property type="nucleotide sequence ID" value="NZ_CP060784.1"/>
</dbReference>
<dbReference type="InterPro" id="IPR012338">
    <property type="entry name" value="Beta-lactam/transpept-like"/>
</dbReference>
<keyword evidence="3" id="KW-1185">Reference proteome</keyword>
<evidence type="ECO:0000259" key="1">
    <source>
        <dbReference type="Pfam" id="PF00144"/>
    </source>
</evidence>
<dbReference type="InterPro" id="IPR001466">
    <property type="entry name" value="Beta-lactam-related"/>
</dbReference>
<feature type="domain" description="Beta-lactamase-related" evidence="1">
    <location>
        <begin position="77"/>
        <end position="293"/>
    </location>
</feature>
<dbReference type="Gene3D" id="3.40.710.10">
    <property type="entry name" value="DD-peptidase/beta-lactamase superfamily"/>
    <property type="match status" value="1"/>
</dbReference>
<dbReference type="PANTHER" id="PTHR46825:SF9">
    <property type="entry name" value="BETA-LACTAMASE-RELATED DOMAIN-CONTAINING PROTEIN"/>
    <property type="match status" value="1"/>
</dbReference>
<proteinExistence type="predicted"/>
<evidence type="ECO:0000313" key="3">
    <source>
        <dbReference type="Proteomes" id="UP000516093"/>
    </source>
</evidence>
<accession>A0A7H0GVE1</accession>
<dbReference type="AlphaFoldDB" id="A0A7H0GVE1"/>
<dbReference type="SUPFAM" id="SSF56601">
    <property type="entry name" value="beta-lactamase/transpeptidase-like"/>
    <property type="match status" value="1"/>
</dbReference>
<dbReference type="KEGG" id="hqi:H9L05_00010"/>
<sequence>MRTSDTTSFPSFASLLRRARPFACGLLLVLGMPTATSCVREATAPAVASPQSQTTTQPLDIKRLAAVADSAAKAQITAGITPGLSIAIARHGQLVFAKGYGKANVEMDVAAGPETVYKVGSITKQYTAAIVMRLVEEGKMSLTDPITKYLPDYPTQGHHVTIHHLLNHTSGIKAFRVMHEENRQRFRLDLTYPEMIELFAKQPFEFKPGEKYEYNNFAYYLLGEIIGRVTGIPYQDYLERQLLGPLGLSNTMYCEASRVIPHRAAGYEYEEKALINARYLSMRVGPAAGAFALPWATCSSGPLCCTAARWFRPRHCDE</sequence>
<dbReference type="Pfam" id="PF00144">
    <property type="entry name" value="Beta-lactamase"/>
    <property type="match status" value="1"/>
</dbReference>
<dbReference type="EMBL" id="CP060784">
    <property type="protein sequence ID" value="QNP52257.1"/>
    <property type="molecule type" value="Genomic_DNA"/>
</dbReference>
<name>A0A7H0GVE1_9BACT</name>
<evidence type="ECO:0000313" key="2">
    <source>
        <dbReference type="EMBL" id="QNP52257.1"/>
    </source>
</evidence>
<dbReference type="PANTHER" id="PTHR46825">
    <property type="entry name" value="D-ALANYL-D-ALANINE-CARBOXYPEPTIDASE/ENDOPEPTIDASE AMPH"/>
    <property type="match status" value="1"/>
</dbReference>
<dbReference type="Proteomes" id="UP000516093">
    <property type="component" value="Chromosome"/>
</dbReference>
<organism evidence="2 3">
    <name type="scientific">Hymenobacter qilianensis</name>
    <dbReference type="NCBI Taxonomy" id="1385715"/>
    <lineage>
        <taxon>Bacteria</taxon>
        <taxon>Pseudomonadati</taxon>
        <taxon>Bacteroidota</taxon>
        <taxon>Cytophagia</taxon>
        <taxon>Cytophagales</taxon>
        <taxon>Hymenobacteraceae</taxon>
        <taxon>Hymenobacter</taxon>
    </lineage>
</organism>
<protein>
    <submittedName>
        <fullName evidence="2">Beta-lactamase family protein</fullName>
    </submittedName>
</protein>